<name>A0A6N7VU37_9ACTO</name>
<dbReference type="PROSITE" id="PS00211">
    <property type="entry name" value="ABC_TRANSPORTER_1"/>
    <property type="match status" value="1"/>
</dbReference>
<dbReference type="InterPro" id="IPR003593">
    <property type="entry name" value="AAA+_ATPase"/>
</dbReference>
<accession>A0A6N7VU37</accession>
<feature type="domain" description="ABC transporter" evidence="10">
    <location>
        <begin position="3"/>
        <end position="249"/>
    </location>
</feature>
<gene>
    <name evidence="11" type="ORF">FYJ24_11055</name>
</gene>
<dbReference type="InterPro" id="IPR050388">
    <property type="entry name" value="ABC_Ni/Peptide_Import"/>
</dbReference>
<evidence type="ECO:0000256" key="2">
    <source>
        <dbReference type="ARBA" id="ARBA00005417"/>
    </source>
</evidence>
<dbReference type="GO" id="GO:0016887">
    <property type="term" value="F:ATP hydrolysis activity"/>
    <property type="evidence" value="ECO:0007669"/>
    <property type="project" value="InterPro"/>
</dbReference>
<keyword evidence="8" id="KW-1278">Translocase</keyword>
<dbReference type="EMBL" id="VULO01000014">
    <property type="protein sequence ID" value="MSS85284.1"/>
    <property type="molecule type" value="Genomic_DNA"/>
</dbReference>
<dbReference type="InterPro" id="IPR003439">
    <property type="entry name" value="ABC_transporter-like_ATP-bd"/>
</dbReference>
<evidence type="ECO:0000256" key="3">
    <source>
        <dbReference type="ARBA" id="ARBA00022448"/>
    </source>
</evidence>
<keyword evidence="5" id="KW-0997">Cell inner membrane</keyword>
<comment type="similarity">
    <text evidence="2">Belongs to the ABC transporter superfamily.</text>
</comment>
<comment type="subcellular location">
    <subcellularLocation>
        <location evidence="1">Cell membrane</location>
        <topology evidence="1">Peripheral membrane protein</topology>
    </subcellularLocation>
</comment>
<keyword evidence="9" id="KW-0472">Membrane</keyword>
<keyword evidence="12" id="KW-1185">Reference proteome</keyword>
<evidence type="ECO:0000256" key="7">
    <source>
        <dbReference type="ARBA" id="ARBA00022840"/>
    </source>
</evidence>
<dbReference type="PANTHER" id="PTHR43297">
    <property type="entry name" value="OLIGOPEPTIDE TRANSPORT ATP-BINDING PROTEIN APPD"/>
    <property type="match status" value="1"/>
</dbReference>
<dbReference type="GO" id="GO:0005886">
    <property type="term" value="C:plasma membrane"/>
    <property type="evidence" value="ECO:0007669"/>
    <property type="project" value="UniProtKB-SubCell"/>
</dbReference>
<dbReference type="RefSeq" id="WP_154546398.1">
    <property type="nucleotide sequence ID" value="NZ_VULO01000014.1"/>
</dbReference>
<protein>
    <submittedName>
        <fullName evidence="11">ABC transporter ATP-binding protein</fullName>
    </submittedName>
</protein>
<dbReference type="SMART" id="SM00382">
    <property type="entry name" value="AAA"/>
    <property type="match status" value="1"/>
</dbReference>
<dbReference type="Proteomes" id="UP000470875">
    <property type="component" value="Unassembled WGS sequence"/>
</dbReference>
<keyword evidence="3" id="KW-0813">Transport</keyword>
<reference evidence="11 12" key="1">
    <citation type="submission" date="2019-08" db="EMBL/GenBank/DDBJ databases">
        <title>In-depth cultivation of the pig gut microbiome towards novel bacterial diversity and tailored functional studies.</title>
        <authorList>
            <person name="Wylensek D."/>
            <person name="Hitch T.C.A."/>
            <person name="Clavel T."/>
        </authorList>
    </citation>
    <scope>NUCLEOTIDE SEQUENCE [LARGE SCALE GENOMIC DNA]</scope>
    <source>
        <strain evidence="11 12">WB03_NA08</strain>
    </source>
</reference>
<sequence>MSLDVEGLTVTDASGHAVVDEATWSVAAGGRLGIIGESGSGKSMTALAVMGLLPDGLHASGSVHLGGQEILGLPERELQRIRGHRIAMVFQEPLTALDPLMRVGKQVAEPLRLRGVRKKNQLHTKVSELLDMVAITDIDRVMRSYPWELSGGQRQRIALAMALANEPEVLIADEPTTALDVTVQAEILALLQRLVAQTGTTLVFISHDLPVVSTVADQIVVMRRGRIVESGGTQQILRKPSAPYTQTLLTAARNVNRVRVSND</sequence>
<evidence type="ECO:0000256" key="9">
    <source>
        <dbReference type="ARBA" id="ARBA00023136"/>
    </source>
</evidence>
<comment type="caution">
    <text evidence="11">The sequence shown here is derived from an EMBL/GenBank/DDBJ whole genome shotgun (WGS) entry which is preliminary data.</text>
</comment>
<evidence type="ECO:0000313" key="11">
    <source>
        <dbReference type="EMBL" id="MSS85284.1"/>
    </source>
</evidence>
<dbReference type="CDD" id="cd03257">
    <property type="entry name" value="ABC_NikE_OppD_transporters"/>
    <property type="match status" value="1"/>
</dbReference>
<evidence type="ECO:0000259" key="10">
    <source>
        <dbReference type="PROSITE" id="PS50893"/>
    </source>
</evidence>
<evidence type="ECO:0000256" key="4">
    <source>
        <dbReference type="ARBA" id="ARBA00022475"/>
    </source>
</evidence>
<dbReference type="InterPro" id="IPR027417">
    <property type="entry name" value="P-loop_NTPase"/>
</dbReference>
<dbReference type="PROSITE" id="PS50893">
    <property type="entry name" value="ABC_TRANSPORTER_2"/>
    <property type="match status" value="1"/>
</dbReference>
<keyword evidence="6" id="KW-0547">Nucleotide-binding</keyword>
<dbReference type="Pfam" id="PF00005">
    <property type="entry name" value="ABC_tran"/>
    <property type="match status" value="1"/>
</dbReference>
<organism evidence="11 12">
    <name type="scientific">Scrofimicrobium canadense</name>
    <dbReference type="NCBI Taxonomy" id="2652290"/>
    <lineage>
        <taxon>Bacteria</taxon>
        <taxon>Bacillati</taxon>
        <taxon>Actinomycetota</taxon>
        <taxon>Actinomycetes</taxon>
        <taxon>Actinomycetales</taxon>
        <taxon>Actinomycetaceae</taxon>
        <taxon>Scrofimicrobium</taxon>
    </lineage>
</organism>
<dbReference type="AlphaFoldDB" id="A0A6N7VU37"/>
<keyword evidence="7 11" id="KW-0067">ATP-binding</keyword>
<evidence type="ECO:0000256" key="8">
    <source>
        <dbReference type="ARBA" id="ARBA00022967"/>
    </source>
</evidence>
<dbReference type="InterPro" id="IPR017871">
    <property type="entry name" value="ABC_transporter-like_CS"/>
</dbReference>
<dbReference type="Gene3D" id="3.40.50.300">
    <property type="entry name" value="P-loop containing nucleotide triphosphate hydrolases"/>
    <property type="match status" value="1"/>
</dbReference>
<evidence type="ECO:0000256" key="5">
    <source>
        <dbReference type="ARBA" id="ARBA00022519"/>
    </source>
</evidence>
<keyword evidence="4" id="KW-1003">Cell membrane</keyword>
<evidence type="ECO:0000256" key="6">
    <source>
        <dbReference type="ARBA" id="ARBA00022741"/>
    </source>
</evidence>
<dbReference type="GO" id="GO:0005524">
    <property type="term" value="F:ATP binding"/>
    <property type="evidence" value="ECO:0007669"/>
    <property type="project" value="UniProtKB-KW"/>
</dbReference>
<evidence type="ECO:0000256" key="1">
    <source>
        <dbReference type="ARBA" id="ARBA00004202"/>
    </source>
</evidence>
<dbReference type="SUPFAM" id="SSF52540">
    <property type="entry name" value="P-loop containing nucleoside triphosphate hydrolases"/>
    <property type="match status" value="1"/>
</dbReference>
<evidence type="ECO:0000313" key="12">
    <source>
        <dbReference type="Proteomes" id="UP000470875"/>
    </source>
</evidence>
<proteinExistence type="inferred from homology"/>
<dbReference type="PANTHER" id="PTHR43297:SF14">
    <property type="entry name" value="ATPASE AAA-TYPE CORE DOMAIN-CONTAINING PROTEIN"/>
    <property type="match status" value="1"/>
</dbReference>